<dbReference type="PANTHER" id="PTHR30612">
    <property type="entry name" value="SECA INNER MEMBRANE COMPONENT OF SEC PROTEIN SECRETION SYSTEM"/>
    <property type="match status" value="1"/>
</dbReference>
<evidence type="ECO:0000256" key="13">
    <source>
        <dbReference type="ARBA" id="ARBA00023010"/>
    </source>
</evidence>
<dbReference type="HAMAP" id="MF_01382">
    <property type="entry name" value="SecA"/>
    <property type="match status" value="1"/>
</dbReference>
<dbReference type="GO" id="GO:0008564">
    <property type="term" value="F:protein-exporting ATPase activity"/>
    <property type="evidence" value="ECO:0007669"/>
    <property type="project" value="UniProtKB-EC"/>
</dbReference>
<dbReference type="Gene3D" id="3.90.1440.10">
    <property type="entry name" value="SecA, preprotein cross-linking domain"/>
    <property type="match status" value="1"/>
</dbReference>
<dbReference type="SMART" id="SM00958">
    <property type="entry name" value="SecA_PP_bind"/>
    <property type="match status" value="1"/>
</dbReference>
<dbReference type="InterPro" id="IPR027417">
    <property type="entry name" value="P-loop_NTPase"/>
</dbReference>
<keyword evidence="7" id="KW-0479">Metal-binding</keyword>
<dbReference type="GO" id="GO:0005524">
    <property type="term" value="F:ATP binding"/>
    <property type="evidence" value="ECO:0007669"/>
    <property type="project" value="UniProtKB-UniRule"/>
</dbReference>
<dbReference type="AlphaFoldDB" id="A0A7W8MW35"/>
<dbReference type="CDD" id="cd17928">
    <property type="entry name" value="DEXDc_SecA"/>
    <property type="match status" value="1"/>
</dbReference>
<dbReference type="InterPro" id="IPR004027">
    <property type="entry name" value="SEC_C_motif"/>
</dbReference>
<keyword evidence="5 16" id="KW-1003">Cell membrane</keyword>
<evidence type="ECO:0000259" key="20">
    <source>
        <dbReference type="PROSITE" id="PS51196"/>
    </source>
</evidence>
<dbReference type="Pfam" id="PF21090">
    <property type="entry name" value="P-loop_SecA"/>
    <property type="match status" value="2"/>
</dbReference>
<dbReference type="SUPFAM" id="SSF81886">
    <property type="entry name" value="Helical scaffold and wing domains of SecA"/>
    <property type="match status" value="1"/>
</dbReference>
<dbReference type="GO" id="GO:0005829">
    <property type="term" value="C:cytosol"/>
    <property type="evidence" value="ECO:0007669"/>
    <property type="project" value="TreeGrafter"/>
</dbReference>
<dbReference type="Gene3D" id="1.10.3060.10">
    <property type="entry name" value="Helical scaffold and wing domains of SecA"/>
    <property type="match status" value="1"/>
</dbReference>
<evidence type="ECO:0000256" key="9">
    <source>
        <dbReference type="ARBA" id="ARBA00022833"/>
    </source>
</evidence>
<dbReference type="InterPro" id="IPR000185">
    <property type="entry name" value="SecA"/>
</dbReference>
<dbReference type="InterPro" id="IPR036266">
    <property type="entry name" value="SecA_Wing/Scaffold_sf"/>
</dbReference>
<dbReference type="Pfam" id="PF02810">
    <property type="entry name" value="SEC-C"/>
    <property type="match status" value="1"/>
</dbReference>
<evidence type="ECO:0000256" key="4">
    <source>
        <dbReference type="ARBA" id="ARBA00022448"/>
    </source>
</evidence>
<dbReference type="EC" id="7.4.2.8" evidence="16"/>
<protein>
    <recommendedName>
        <fullName evidence="16 17">Protein translocase subunit SecA</fullName>
        <ecNumber evidence="16">7.4.2.8</ecNumber>
    </recommendedName>
</protein>
<dbReference type="FunFam" id="3.40.50.300:FF:000694">
    <property type="entry name" value="Preprotein translocase subunit SecA"/>
    <property type="match status" value="1"/>
</dbReference>
<dbReference type="FunFam" id="3.40.50.300:FF:000081">
    <property type="entry name" value="Preprotein translocase subunit SecA"/>
    <property type="match status" value="1"/>
</dbReference>
<keyword evidence="10 16" id="KW-0067">ATP-binding</keyword>
<feature type="binding site" evidence="16">
    <location>
        <begin position="103"/>
        <end position="107"/>
    </location>
    <ligand>
        <name>ATP</name>
        <dbReference type="ChEBI" id="CHEBI:30616"/>
    </ligand>
</feature>
<feature type="binding site" evidence="16">
    <location>
        <position position="492"/>
    </location>
    <ligand>
        <name>ATP</name>
        <dbReference type="ChEBI" id="CHEBI:30616"/>
    </ligand>
</feature>
<dbReference type="GO" id="GO:0031522">
    <property type="term" value="C:cell envelope Sec protein transport complex"/>
    <property type="evidence" value="ECO:0007669"/>
    <property type="project" value="TreeGrafter"/>
</dbReference>
<dbReference type="FunFam" id="1.10.3060.10:FF:000002">
    <property type="entry name" value="Preprotein translocase subunit SecA"/>
    <property type="match status" value="1"/>
</dbReference>
<dbReference type="SMART" id="SM00957">
    <property type="entry name" value="SecA_DEAD"/>
    <property type="match status" value="1"/>
</dbReference>
<dbReference type="InterPro" id="IPR044722">
    <property type="entry name" value="SecA_SF2_C"/>
</dbReference>
<evidence type="ECO:0000313" key="21">
    <source>
        <dbReference type="EMBL" id="MBB5326217.1"/>
    </source>
</evidence>
<keyword evidence="4 16" id="KW-0813">Transport</keyword>
<dbReference type="GO" id="GO:0017038">
    <property type="term" value="P:protein import"/>
    <property type="evidence" value="ECO:0007669"/>
    <property type="project" value="InterPro"/>
</dbReference>
<dbReference type="Gene3D" id="3.40.50.300">
    <property type="entry name" value="P-loop containing nucleotide triphosphate hydrolases"/>
    <property type="match status" value="3"/>
</dbReference>
<keyword evidence="8 16" id="KW-0547">Nucleotide-binding</keyword>
<comment type="subcellular location">
    <subcellularLocation>
        <location evidence="16">Cell membrane</location>
        <topology evidence="16">Peripheral membrane protein</topology>
        <orientation evidence="16">Cytoplasmic side</orientation>
    </subcellularLocation>
    <subcellularLocation>
        <location evidence="2 16">Cytoplasm</location>
    </subcellularLocation>
    <text evidence="16">Distribution is 50-50.</text>
</comment>
<reference evidence="21 22" key="1">
    <citation type="submission" date="2020-08" db="EMBL/GenBank/DDBJ databases">
        <title>Genomic Encyclopedia of Type Strains, Phase IV (KMG-IV): sequencing the most valuable type-strain genomes for metagenomic binning, comparative biology and taxonomic classification.</title>
        <authorList>
            <person name="Goeker M."/>
        </authorList>
    </citation>
    <scope>NUCLEOTIDE SEQUENCE [LARGE SCALE GENOMIC DNA]</scope>
    <source>
        <strain evidence="21 22">DSM 16325</strain>
    </source>
</reference>
<evidence type="ECO:0000256" key="12">
    <source>
        <dbReference type="ARBA" id="ARBA00022967"/>
    </source>
</evidence>
<dbReference type="Pfam" id="PF07516">
    <property type="entry name" value="SecA_SW"/>
    <property type="match status" value="1"/>
</dbReference>
<evidence type="ECO:0000313" key="22">
    <source>
        <dbReference type="Proteomes" id="UP000520011"/>
    </source>
</evidence>
<keyword evidence="6 16" id="KW-0963">Cytoplasm</keyword>
<dbReference type="GO" id="GO:0043952">
    <property type="term" value="P:protein transport by the Sec complex"/>
    <property type="evidence" value="ECO:0007669"/>
    <property type="project" value="TreeGrafter"/>
</dbReference>
<comment type="subunit">
    <text evidence="16">Monomer and homodimer. Part of the essential Sec protein translocation apparatus which comprises SecA, SecYEG and auxiliary proteins SecDF. Other proteins may also be involved.</text>
</comment>
<dbReference type="GO" id="GO:0005886">
    <property type="term" value="C:plasma membrane"/>
    <property type="evidence" value="ECO:0007669"/>
    <property type="project" value="UniProtKB-SubCell"/>
</dbReference>
<keyword evidence="12 16" id="KW-1278">Translocase</keyword>
<evidence type="ECO:0000256" key="6">
    <source>
        <dbReference type="ARBA" id="ARBA00022490"/>
    </source>
</evidence>
<dbReference type="PROSITE" id="PS51192">
    <property type="entry name" value="HELICASE_ATP_BIND_1"/>
    <property type="match status" value="1"/>
</dbReference>
<organism evidence="21 22">
    <name type="scientific">Anoxybacteroides tepidamans</name>
    <dbReference type="NCBI Taxonomy" id="265948"/>
    <lineage>
        <taxon>Bacteria</taxon>
        <taxon>Bacillati</taxon>
        <taxon>Bacillota</taxon>
        <taxon>Bacilli</taxon>
        <taxon>Bacillales</taxon>
        <taxon>Anoxybacillaceae</taxon>
        <taxon>Anoxybacteroides</taxon>
    </lineage>
</organism>
<evidence type="ECO:0000256" key="5">
    <source>
        <dbReference type="ARBA" id="ARBA00022475"/>
    </source>
</evidence>
<evidence type="ECO:0000256" key="8">
    <source>
        <dbReference type="ARBA" id="ARBA00022741"/>
    </source>
</evidence>
<evidence type="ECO:0000256" key="14">
    <source>
        <dbReference type="ARBA" id="ARBA00023136"/>
    </source>
</evidence>
<dbReference type="InterPro" id="IPR011115">
    <property type="entry name" value="SecA_DEAD"/>
</dbReference>
<comment type="similarity">
    <text evidence="3 16 17">Belongs to the SecA family.</text>
</comment>
<dbReference type="SUPFAM" id="SSF52540">
    <property type="entry name" value="P-loop containing nucleoside triphosphate hydrolases"/>
    <property type="match status" value="2"/>
</dbReference>
<dbReference type="InterPro" id="IPR001650">
    <property type="entry name" value="Helicase_C-like"/>
</dbReference>
<dbReference type="InterPro" id="IPR014001">
    <property type="entry name" value="Helicase_ATP-bd"/>
</dbReference>
<comment type="function">
    <text evidence="16">Part of the Sec protein translocase complex. Interacts with the SecYEG preprotein conducting channel. Has a central role in coupling the hydrolysis of ATP to the transfer of proteins into and across the cell membrane, serving as an ATP-driven molecular motor driving the stepwise translocation of polypeptide chains across the membrane.</text>
</comment>
<comment type="catalytic activity">
    <reaction evidence="15 16">
        <text>ATP + H2O + cellular proteinSide 1 = ADP + phosphate + cellular proteinSide 2.</text>
        <dbReference type="EC" id="7.4.2.8"/>
    </reaction>
</comment>
<evidence type="ECO:0000259" key="19">
    <source>
        <dbReference type="PROSITE" id="PS51194"/>
    </source>
</evidence>
<evidence type="ECO:0000256" key="11">
    <source>
        <dbReference type="ARBA" id="ARBA00022927"/>
    </source>
</evidence>
<dbReference type="InterPro" id="IPR011130">
    <property type="entry name" value="SecA_preprotein_X-link_dom"/>
</dbReference>
<feature type="binding site" evidence="16">
    <location>
        <position position="85"/>
    </location>
    <ligand>
        <name>ATP</name>
        <dbReference type="ChEBI" id="CHEBI:30616"/>
    </ligand>
</feature>
<feature type="domain" description="SecA family profile" evidence="20">
    <location>
        <begin position="1"/>
        <end position="570"/>
    </location>
</feature>
<dbReference type="NCBIfam" id="NF006630">
    <property type="entry name" value="PRK09200.1"/>
    <property type="match status" value="1"/>
</dbReference>
<accession>A0A7W8MW35</accession>
<dbReference type="PRINTS" id="PR00906">
    <property type="entry name" value="SECA"/>
</dbReference>
<evidence type="ECO:0000256" key="7">
    <source>
        <dbReference type="ARBA" id="ARBA00022723"/>
    </source>
</evidence>
<dbReference type="InterPro" id="IPR020937">
    <property type="entry name" value="SecA_CS"/>
</dbReference>
<comment type="caution">
    <text evidence="21">The sequence shown here is derived from an EMBL/GenBank/DDBJ whole genome shotgun (WGS) entry which is preliminary data.</text>
</comment>
<dbReference type="RefSeq" id="WP_183256375.1">
    <property type="nucleotide sequence ID" value="NZ_JACHEP010000032.1"/>
</dbReference>
<dbReference type="NCBIfam" id="TIGR00963">
    <property type="entry name" value="secA"/>
    <property type="match status" value="1"/>
</dbReference>
<dbReference type="CDD" id="cd18803">
    <property type="entry name" value="SF2_C_secA"/>
    <property type="match status" value="1"/>
</dbReference>
<evidence type="ECO:0000256" key="3">
    <source>
        <dbReference type="ARBA" id="ARBA00007650"/>
    </source>
</evidence>
<feature type="domain" description="Helicase C-terminal" evidence="19">
    <location>
        <begin position="410"/>
        <end position="586"/>
    </location>
</feature>
<evidence type="ECO:0000256" key="16">
    <source>
        <dbReference type="HAMAP-Rule" id="MF_01382"/>
    </source>
</evidence>
<dbReference type="Proteomes" id="UP000520011">
    <property type="component" value="Unassembled WGS sequence"/>
</dbReference>
<comment type="cofactor">
    <cofactor evidence="1">
        <name>Zn(2+)</name>
        <dbReference type="ChEBI" id="CHEBI:29105"/>
    </cofactor>
</comment>
<dbReference type="GO" id="GO:0065002">
    <property type="term" value="P:intracellular protein transmembrane transport"/>
    <property type="evidence" value="ECO:0007669"/>
    <property type="project" value="UniProtKB-UniRule"/>
</dbReference>
<evidence type="ECO:0000256" key="10">
    <source>
        <dbReference type="ARBA" id="ARBA00022840"/>
    </source>
</evidence>
<keyword evidence="14 16" id="KW-0472">Membrane</keyword>
<sequence length="837" mass="95306">MLGVLKKVFDPNKRQIHRLEKMAEQVDALGSEMAKLSDEALRQKTEEFKARYQQGELLDDLLVEAFAVVREGAKRVLGMYPYKVQIMGGIVLHEGNIAEMKTGEGKTLTATMPVYLNALTGKGVHVVTVNEYLASRDATEMGKLYEFLGLTVGLNLTGMSREEKQAAYNADITYGTNNEFGFDYLRDNMVLYKEHMVQRPLHFAVIDEVDSILIDEARTPLIISGTAQKSTKLYIQANAFVRTLKKDVDYTYDEKTKSVQLTEEGITKAERAFGIDNLFDLKHVTLNHHINQALKAHVTMHRDVDYVVEDGKVVIVDPFTGRLMRGRRYSDGLHQAIEAKEGLEIQNESMTLATITFQNYFRMYEKLAGMTGTAKTEEEEFRNIYNMQVVVIPTNKPVIREDRPDLIYKTMEGKFHAVVEDIAERHKKGQPVLVGTVAIETSELISNMLKKRGIPHNVLNAKNHAKEAEIIAQAGQKGAVTIATNMAGRGTDIKLGEGVKELGGLAVIGTERHESRRIDNQLRGRSGRQGDPGVSQFYLSLEDELMRRFGSENLMAMMDRLGMDDSQPIQSKMVTKAVESAQKRVEGNNFDARKQLLQYDDVLREQREIIYRQRFEVLDSENLRDIVEKMIQSVIERVVNAHTPSEEMPEDWDLKGIIDYVNANLLPEGDVTVNDLRGKEPEEMIEFIWQKVKMRYDEKEQQIVPEQMREFERVIVLRAVDMKWMDHIDAMEQLRQGIHLRAYGQVDPLREYQMEGYAMFEAMIASIEEEVAKYIMKAEIHNNLERQEVAKGEAVHPKEDEGEVKRKPVRKALNIGRNDPCICGSGKKYKNCCGKNA</sequence>
<feature type="domain" description="Helicase ATP-binding" evidence="18">
    <location>
        <begin position="87"/>
        <end position="245"/>
    </location>
</feature>
<dbReference type="InterPro" id="IPR036670">
    <property type="entry name" value="SecA_X-link_sf"/>
</dbReference>
<keyword evidence="13 16" id="KW-0811">Translocation</keyword>
<dbReference type="PROSITE" id="PS51194">
    <property type="entry name" value="HELICASE_CTER"/>
    <property type="match status" value="1"/>
</dbReference>
<dbReference type="Pfam" id="PF01043">
    <property type="entry name" value="SecA_PP_bind"/>
    <property type="match status" value="1"/>
</dbReference>
<keyword evidence="22" id="KW-1185">Reference proteome</keyword>
<evidence type="ECO:0000256" key="15">
    <source>
        <dbReference type="ARBA" id="ARBA00034006"/>
    </source>
</evidence>
<evidence type="ECO:0000256" key="1">
    <source>
        <dbReference type="ARBA" id="ARBA00001947"/>
    </source>
</evidence>
<evidence type="ECO:0000259" key="18">
    <source>
        <dbReference type="PROSITE" id="PS51192"/>
    </source>
</evidence>
<dbReference type="FunFam" id="3.90.1440.10:FF:000001">
    <property type="entry name" value="Preprotein translocase subunit SecA"/>
    <property type="match status" value="1"/>
</dbReference>
<dbReference type="SUPFAM" id="SSF81767">
    <property type="entry name" value="Pre-protein crosslinking domain of SecA"/>
    <property type="match status" value="1"/>
</dbReference>
<gene>
    <name evidence="16" type="primary">secA</name>
    <name evidence="21" type="ORF">HNQ34_003336</name>
</gene>
<dbReference type="InterPro" id="IPR011116">
    <property type="entry name" value="SecA_Wing/Scaffold"/>
</dbReference>
<dbReference type="GO" id="GO:0046872">
    <property type="term" value="F:metal ion binding"/>
    <property type="evidence" value="ECO:0007669"/>
    <property type="project" value="UniProtKB-KW"/>
</dbReference>
<evidence type="ECO:0000256" key="17">
    <source>
        <dbReference type="RuleBase" id="RU003874"/>
    </source>
</evidence>
<dbReference type="EMBL" id="JACHEP010000032">
    <property type="protein sequence ID" value="MBB5326217.1"/>
    <property type="molecule type" value="Genomic_DNA"/>
</dbReference>
<dbReference type="InterPro" id="IPR014018">
    <property type="entry name" value="SecA_motor_DEAD"/>
</dbReference>
<proteinExistence type="inferred from homology"/>
<keyword evidence="9" id="KW-0862">Zinc</keyword>
<dbReference type="NCBIfam" id="NF009538">
    <property type="entry name" value="PRK12904.1"/>
    <property type="match status" value="1"/>
</dbReference>
<name>A0A7W8MW35_9BACL</name>
<dbReference type="GO" id="GO:0006605">
    <property type="term" value="P:protein targeting"/>
    <property type="evidence" value="ECO:0007669"/>
    <property type="project" value="UniProtKB-UniRule"/>
</dbReference>
<dbReference type="PANTHER" id="PTHR30612:SF0">
    <property type="entry name" value="CHLOROPLAST PROTEIN-TRANSPORTING ATPASE"/>
    <property type="match status" value="1"/>
</dbReference>
<dbReference type="Pfam" id="PF07517">
    <property type="entry name" value="SecA_DEAD"/>
    <property type="match status" value="1"/>
</dbReference>
<evidence type="ECO:0000256" key="2">
    <source>
        <dbReference type="ARBA" id="ARBA00004496"/>
    </source>
</evidence>
<keyword evidence="11 16" id="KW-0653">Protein transport</keyword>
<dbReference type="PROSITE" id="PS51196">
    <property type="entry name" value="SECA_MOTOR_DEAD"/>
    <property type="match status" value="1"/>
</dbReference>
<dbReference type="PROSITE" id="PS01312">
    <property type="entry name" value="SECA"/>
    <property type="match status" value="1"/>
</dbReference>